<feature type="compositionally biased region" description="Pro residues" evidence="1">
    <location>
        <begin position="225"/>
        <end position="263"/>
    </location>
</feature>
<feature type="region of interest" description="Disordered" evidence="1">
    <location>
        <begin position="195"/>
        <end position="270"/>
    </location>
</feature>
<dbReference type="Gene3D" id="2.70.50.70">
    <property type="match status" value="1"/>
</dbReference>
<dbReference type="AlphaFoldDB" id="A0A9P8IHV6"/>
<protein>
    <recommendedName>
        <fullName evidence="5">Chitin-binding type-4 domain-containing protein</fullName>
    </recommendedName>
</protein>
<dbReference type="PANTHER" id="PTHR36182">
    <property type="entry name" value="PROTEIN, PUTATIVE (AFU_ORTHOLOGUE AFUA_6G10930)-RELATED"/>
    <property type="match status" value="1"/>
</dbReference>
<feature type="signal peptide" evidence="2">
    <location>
        <begin position="1"/>
        <end position="22"/>
    </location>
</feature>
<evidence type="ECO:0000256" key="2">
    <source>
        <dbReference type="SAM" id="SignalP"/>
    </source>
</evidence>
<dbReference type="PANTHER" id="PTHR36182:SF1">
    <property type="entry name" value="PROTEIN, PUTATIVE (AFU_ORTHOLOGUE AFUA_6G10930)-RELATED"/>
    <property type="match status" value="1"/>
</dbReference>
<evidence type="ECO:0000256" key="1">
    <source>
        <dbReference type="SAM" id="MobiDB-lite"/>
    </source>
</evidence>
<reference evidence="3" key="1">
    <citation type="submission" date="2021-07" db="EMBL/GenBank/DDBJ databases">
        <title>Draft genome of Mortierella alpina, strain LL118, isolated from an aspen leaf litter sample.</title>
        <authorList>
            <person name="Yang S."/>
            <person name="Vinatzer B.A."/>
        </authorList>
    </citation>
    <scope>NUCLEOTIDE SEQUENCE</scope>
    <source>
        <strain evidence="3">LL118</strain>
    </source>
</reference>
<proteinExistence type="predicted"/>
<organism evidence="3 4">
    <name type="scientific">Mortierella alpina</name>
    <name type="common">Oleaginous fungus</name>
    <name type="synonym">Mortierella renispora</name>
    <dbReference type="NCBI Taxonomy" id="64518"/>
    <lineage>
        <taxon>Eukaryota</taxon>
        <taxon>Fungi</taxon>
        <taxon>Fungi incertae sedis</taxon>
        <taxon>Mucoromycota</taxon>
        <taxon>Mortierellomycotina</taxon>
        <taxon>Mortierellomycetes</taxon>
        <taxon>Mortierellales</taxon>
        <taxon>Mortierellaceae</taxon>
        <taxon>Mortierella</taxon>
    </lineage>
</organism>
<keyword evidence="2" id="KW-0732">Signal</keyword>
<evidence type="ECO:0000313" key="3">
    <source>
        <dbReference type="EMBL" id="KAG9327605.1"/>
    </source>
</evidence>
<sequence>MIMKTSLVAIALACFSAMTAEAHVGLRRPCGRYTSAAGCPAPPPGQSIDYDINSPVGTHDTINAPLCKHTVPYATRTTYKAGETINTQYSVGATHGGGHCQWALSYDDGKTWVVIETRIRSCLKDAGQDYSVPITIPADAPSGKATFMWLWNNAIGNRELYSNCADIEIQGRAGGQIKGVAPLIANYGPNSKYIGEFPGSQDDGSRYFAERPPVTIGAGGGSGGNPPPPPPPPPPSKPPTQPTLPPTKPTVPPTKPTANPGPTPSCNAAMAVTKTVTVTKTVYATHRPRRH</sequence>
<name>A0A9P8IHV6_MORAP</name>
<evidence type="ECO:0008006" key="5">
    <source>
        <dbReference type="Google" id="ProtNLM"/>
    </source>
</evidence>
<feature type="chain" id="PRO_5040345915" description="Chitin-binding type-4 domain-containing protein" evidence="2">
    <location>
        <begin position="23"/>
        <end position="291"/>
    </location>
</feature>
<dbReference type="Proteomes" id="UP000717515">
    <property type="component" value="Unassembled WGS sequence"/>
</dbReference>
<comment type="caution">
    <text evidence="3">The sequence shown here is derived from an EMBL/GenBank/DDBJ whole genome shotgun (WGS) entry which is preliminary data.</text>
</comment>
<gene>
    <name evidence="3" type="ORF">KVV02_003850</name>
</gene>
<accession>A0A9P8IHV6</accession>
<evidence type="ECO:0000313" key="4">
    <source>
        <dbReference type="Proteomes" id="UP000717515"/>
    </source>
</evidence>
<dbReference type="EMBL" id="JAIFTL010000003">
    <property type="protein sequence ID" value="KAG9327605.1"/>
    <property type="molecule type" value="Genomic_DNA"/>
</dbReference>